<dbReference type="RefSeq" id="WP_264788263.1">
    <property type="nucleotide sequence ID" value="NZ_AP026867.1"/>
</dbReference>
<protein>
    <submittedName>
        <fullName evidence="2">Crp/Fnr family transcriptional regulator</fullName>
    </submittedName>
</protein>
<dbReference type="Proteomes" id="UP001060919">
    <property type="component" value="Chromosome"/>
</dbReference>
<dbReference type="AlphaFoldDB" id="A0A915YH11"/>
<name>A0A915YH11_9BACT</name>
<evidence type="ECO:0000259" key="1">
    <source>
        <dbReference type="PROSITE" id="PS50042"/>
    </source>
</evidence>
<organism evidence="2 3">
    <name type="scientific">Aureispira anguillae</name>
    <dbReference type="NCBI Taxonomy" id="2864201"/>
    <lineage>
        <taxon>Bacteria</taxon>
        <taxon>Pseudomonadati</taxon>
        <taxon>Bacteroidota</taxon>
        <taxon>Saprospiria</taxon>
        <taxon>Saprospirales</taxon>
        <taxon>Saprospiraceae</taxon>
        <taxon>Aureispira</taxon>
    </lineage>
</organism>
<sequence length="191" mass="22649">MDVLRQAIHQQVPIQDTDWQLLTQHWVIPKSLQRNEYLYDLGSIGKHLYWVLKGTLKICYINKGEEICAGFCYPDTLACSYPSFISNKPTQYCIQAITPCQLVGISRQHFYEAIEQNIRLERAWRKITEQVLLGKIEREMDLITASPEERFTRLWKRSPHLFQLVPQRYIASYLRMTPETFSRIKSRVWKP</sequence>
<dbReference type="Gene3D" id="2.60.120.10">
    <property type="entry name" value="Jelly Rolls"/>
    <property type="match status" value="1"/>
</dbReference>
<dbReference type="KEGG" id="aup:AsAng_0036480"/>
<dbReference type="PROSITE" id="PS50042">
    <property type="entry name" value="CNMP_BINDING_3"/>
    <property type="match status" value="1"/>
</dbReference>
<dbReference type="SUPFAM" id="SSF51206">
    <property type="entry name" value="cAMP-binding domain-like"/>
    <property type="match status" value="1"/>
</dbReference>
<dbReference type="Pfam" id="PF00027">
    <property type="entry name" value="cNMP_binding"/>
    <property type="match status" value="1"/>
</dbReference>
<dbReference type="InterPro" id="IPR000595">
    <property type="entry name" value="cNMP-bd_dom"/>
</dbReference>
<reference evidence="2" key="1">
    <citation type="submission" date="2022-09" db="EMBL/GenBank/DDBJ databases">
        <title>Aureispira anguillicida sp. nov., isolated from Leptocephalus of Japanese eel Anguilla japonica.</title>
        <authorList>
            <person name="Yuasa K."/>
            <person name="Mekata T."/>
            <person name="Ikunari K."/>
        </authorList>
    </citation>
    <scope>NUCLEOTIDE SEQUENCE</scope>
    <source>
        <strain evidence="2">EL160426</strain>
    </source>
</reference>
<gene>
    <name evidence="2" type="ORF">AsAng_0036480</name>
</gene>
<evidence type="ECO:0000313" key="2">
    <source>
        <dbReference type="EMBL" id="BDS12923.1"/>
    </source>
</evidence>
<dbReference type="InterPro" id="IPR018490">
    <property type="entry name" value="cNMP-bd_dom_sf"/>
</dbReference>
<dbReference type="InterPro" id="IPR014710">
    <property type="entry name" value="RmlC-like_jellyroll"/>
</dbReference>
<evidence type="ECO:0000313" key="3">
    <source>
        <dbReference type="Proteomes" id="UP001060919"/>
    </source>
</evidence>
<proteinExistence type="predicted"/>
<dbReference type="CDD" id="cd00038">
    <property type="entry name" value="CAP_ED"/>
    <property type="match status" value="1"/>
</dbReference>
<keyword evidence="3" id="KW-1185">Reference proteome</keyword>
<feature type="domain" description="Cyclic nucleotide-binding" evidence="1">
    <location>
        <begin position="29"/>
        <end position="114"/>
    </location>
</feature>
<accession>A0A915YH11</accession>
<dbReference type="EMBL" id="AP026867">
    <property type="protein sequence ID" value="BDS12923.1"/>
    <property type="molecule type" value="Genomic_DNA"/>
</dbReference>